<evidence type="ECO:0000313" key="8">
    <source>
        <dbReference type="EMBL" id="QPH54974.1"/>
    </source>
</evidence>
<name>A0A7S9LTG6_9RHOB</name>
<evidence type="ECO:0000256" key="6">
    <source>
        <dbReference type="ARBA" id="ARBA00023136"/>
    </source>
</evidence>
<dbReference type="InterPro" id="IPR053166">
    <property type="entry name" value="UPF0718_permease"/>
</dbReference>
<dbReference type="PANTHER" id="PTHR42775:SF1">
    <property type="entry name" value="PERMEASE RV2963-RELATED"/>
    <property type="match status" value="1"/>
</dbReference>
<evidence type="ECO:0000256" key="2">
    <source>
        <dbReference type="ARBA" id="ARBA00006386"/>
    </source>
</evidence>
<dbReference type="KEGG" id="poz:I0K15_04255"/>
<protein>
    <submittedName>
        <fullName evidence="8">Permease</fullName>
    </submittedName>
</protein>
<dbReference type="GO" id="GO:0005886">
    <property type="term" value="C:plasma membrane"/>
    <property type="evidence" value="ECO:0007669"/>
    <property type="project" value="UniProtKB-SubCell"/>
</dbReference>
<feature type="transmembrane region" description="Helical" evidence="7">
    <location>
        <begin position="84"/>
        <end position="113"/>
    </location>
</feature>
<reference evidence="8 9" key="1">
    <citation type="submission" date="2020-11" db="EMBL/GenBank/DDBJ databases">
        <title>Description of Pontivivens ytuae sp. nov. isolated from deep sea sediment of Mariana Trench.</title>
        <authorList>
            <person name="Wang Z."/>
            <person name="Sun Q.-L."/>
            <person name="Xu X.-D."/>
            <person name="Tang Y.-Z."/>
            <person name="Zhang J."/>
        </authorList>
    </citation>
    <scope>NUCLEOTIDE SEQUENCE [LARGE SCALE GENOMIC DNA]</scope>
    <source>
        <strain evidence="8 9">MT2928</strain>
    </source>
</reference>
<evidence type="ECO:0000313" key="9">
    <source>
        <dbReference type="Proteomes" id="UP000594800"/>
    </source>
</evidence>
<feature type="transmembrane region" description="Helical" evidence="7">
    <location>
        <begin position="41"/>
        <end position="63"/>
    </location>
</feature>
<evidence type="ECO:0000256" key="1">
    <source>
        <dbReference type="ARBA" id="ARBA00004651"/>
    </source>
</evidence>
<keyword evidence="4 7" id="KW-0812">Transmembrane</keyword>
<dbReference type="InterPro" id="IPR005524">
    <property type="entry name" value="DUF318"/>
</dbReference>
<keyword evidence="5 7" id="KW-1133">Transmembrane helix</keyword>
<feature type="transmembrane region" description="Helical" evidence="7">
    <location>
        <begin position="212"/>
        <end position="234"/>
    </location>
</feature>
<feature type="transmembrane region" description="Helical" evidence="7">
    <location>
        <begin position="313"/>
        <end position="334"/>
    </location>
</feature>
<dbReference type="AlphaFoldDB" id="A0A7S9LTG6"/>
<evidence type="ECO:0000256" key="5">
    <source>
        <dbReference type="ARBA" id="ARBA00022989"/>
    </source>
</evidence>
<dbReference type="Proteomes" id="UP000594800">
    <property type="component" value="Chromosome"/>
</dbReference>
<feature type="transmembrane region" description="Helical" evidence="7">
    <location>
        <begin position="285"/>
        <end position="307"/>
    </location>
</feature>
<sequence length="335" mass="34376">MVEIPVSRRALPRPTAWWVVVAIPLAVALFDPAALGGVLDFAARALGGTLPYILAAVLMIAGLKATGAERAIGAAFEGRESRAIVLAALMGGLAPFCSCEVIPFIAGLLAVGVPLGPVMAFWLASPLIDPPSLAITAGALGWDFAIGKAVSAVALGLFGGFAMKALSGLFTDPLRPRQSGGCGCGAPKMGQPVWRFWEHADRRAVFGQELRVNGLFLLKWLTLAYLLEALMVRYVPAGAIAGLVGGDGVFTVALSAVLGMPAYLNSYAAPALVDGLMAEGMSASAAMAFMIGGAVSSIPAMAAVWSLVRPQVFAVYLGLGFTGATLAGLVFGMIV</sequence>
<organism evidence="8 9">
    <name type="scientific">Pontivivens ytuae</name>
    <dbReference type="NCBI Taxonomy" id="2789856"/>
    <lineage>
        <taxon>Bacteria</taxon>
        <taxon>Pseudomonadati</taxon>
        <taxon>Pseudomonadota</taxon>
        <taxon>Alphaproteobacteria</taxon>
        <taxon>Rhodobacterales</taxon>
        <taxon>Paracoccaceae</taxon>
        <taxon>Pontivivens</taxon>
    </lineage>
</organism>
<evidence type="ECO:0000256" key="4">
    <source>
        <dbReference type="ARBA" id="ARBA00022692"/>
    </source>
</evidence>
<keyword evidence="3" id="KW-1003">Cell membrane</keyword>
<comment type="similarity">
    <text evidence="2">Belongs to the UPF0718 family.</text>
</comment>
<comment type="subcellular location">
    <subcellularLocation>
        <location evidence="1">Cell membrane</location>
        <topology evidence="1">Multi-pass membrane protein</topology>
    </subcellularLocation>
</comment>
<proteinExistence type="inferred from homology"/>
<keyword evidence="6 7" id="KW-0472">Membrane</keyword>
<dbReference type="RefSeq" id="WP_196104174.1">
    <property type="nucleotide sequence ID" value="NZ_CP064942.1"/>
</dbReference>
<evidence type="ECO:0000256" key="7">
    <source>
        <dbReference type="SAM" id="Phobius"/>
    </source>
</evidence>
<feature type="transmembrane region" description="Helical" evidence="7">
    <location>
        <begin position="240"/>
        <end position="264"/>
    </location>
</feature>
<accession>A0A7S9LTG6</accession>
<dbReference type="Pfam" id="PF03773">
    <property type="entry name" value="ArsP_1"/>
    <property type="match status" value="1"/>
</dbReference>
<dbReference type="PANTHER" id="PTHR42775">
    <property type="entry name" value="PERMEASE RV2963-RELATED"/>
    <property type="match status" value="1"/>
</dbReference>
<keyword evidence="9" id="KW-1185">Reference proteome</keyword>
<feature type="transmembrane region" description="Helical" evidence="7">
    <location>
        <begin position="16"/>
        <end position="35"/>
    </location>
</feature>
<evidence type="ECO:0000256" key="3">
    <source>
        <dbReference type="ARBA" id="ARBA00022475"/>
    </source>
</evidence>
<dbReference type="EMBL" id="CP064942">
    <property type="protein sequence ID" value="QPH54974.1"/>
    <property type="molecule type" value="Genomic_DNA"/>
</dbReference>
<gene>
    <name evidence="8" type="ORF">I0K15_04255</name>
</gene>